<dbReference type="EMBL" id="SGJD01002283">
    <property type="protein sequence ID" value="KAB0396068.1"/>
    <property type="molecule type" value="Genomic_DNA"/>
</dbReference>
<dbReference type="Proteomes" id="UP000437017">
    <property type="component" value="Unassembled WGS sequence"/>
</dbReference>
<dbReference type="OrthoDB" id="9633439at2759"/>
<feature type="region of interest" description="Disordered" evidence="2">
    <location>
        <begin position="898"/>
        <end position="917"/>
    </location>
</feature>
<feature type="non-terminal residue" evidence="5">
    <location>
        <position position="1"/>
    </location>
</feature>
<evidence type="ECO:0000259" key="4">
    <source>
        <dbReference type="Pfam" id="PF14650"/>
    </source>
</evidence>
<feature type="domain" description="SPATA31" evidence="4">
    <location>
        <begin position="247"/>
        <end position="618"/>
    </location>
</feature>
<protein>
    <recommendedName>
        <fullName evidence="4">SPATA31 domain-containing protein</fullName>
    </recommendedName>
</protein>
<comment type="similarity">
    <text evidence="1">Belongs to the SPATA31 family.</text>
</comment>
<accession>A0A643C7Z1</accession>
<name>A0A643C7Z1_BALPH</name>
<reference evidence="5 6" key="1">
    <citation type="journal article" date="2019" name="PLoS ONE">
        <title>Genomic analyses reveal an absence of contemporary introgressive admixture between fin whales and blue whales, despite known hybrids.</title>
        <authorList>
            <person name="Westbury M.V."/>
            <person name="Petersen B."/>
            <person name="Lorenzen E.D."/>
        </authorList>
    </citation>
    <scope>NUCLEOTIDE SEQUENCE [LARGE SCALE GENOMIC DNA]</scope>
    <source>
        <strain evidence="5">FinWhale-01</strain>
    </source>
</reference>
<dbReference type="PANTHER" id="PTHR21859:SF12">
    <property type="entry name" value="SPERMATOGENESIS-ASSOCIATED PROTEIN 31D1"/>
    <property type="match status" value="1"/>
</dbReference>
<feature type="region of interest" description="Disordered" evidence="2">
    <location>
        <begin position="300"/>
        <end position="349"/>
    </location>
</feature>
<feature type="region of interest" description="Disordered" evidence="2">
    <location>
        <begin position="721"/>
        <end position="746"/>
    </location>
</feature>
<feature type="compositionally biased region" description="Basic and acidic residues" evidence="2">
    <location>
        <begin position="532"/>
        <end position="548"/>
    </location>
</feature>
<organism evidence="5 6">
    <name type="scientific">Balaenoptera physalus</name>
    <name type="common">Fin whale</name>
    <name type="synonym">Balaena physalus</name>
    <dbReference type="NCBI Taxonomy" id="9770"/>
    <lineage>
        <taxon>Eukaryota</taxon>
        <taxon>Metazoa</taxon>
        <taxon>Chordata</taxon>
        <taxon>Craniata</taxon>
        <taxon>Vertebrata</taxon>
        <taxon>Euteleostomi</taxon>
        <taxon>Mammalia</taxon>
        <taxon>Eutheria</taxon>
        <taxon>Laurasiatheria</taxon>
        <taxon>Artiodactyla</taxon>
        <taxon>Whippomorpha</taxon>
        <taxon>Cetacea</taxon>
        <taxon>Mysticeti</taxon>
        <taxon>Balaenopteridae</taxon>
        <taxon>Balaenoptera</taxon>
    </lineage>
</organism>
<comment type="caution">
    <text evidence="5">The sequence shown here is derived from an EMBL/GenBank/DDBJ whole genome shotgun (WGS) entry which is preliminary data.</text>
</comment>
<feature type="compositionally biased region" description="Basic and acidic residues" evidence="2">
    <location>
        <begin position="838"/>
        <end position="852"/>
    </location>
</feature>
<evidence type="ECO:0000256" key="2">
    <source>
        <dbReference type="SAM" id="MobiDB-lite"/>
    </source>
</evidence>
<keyword evidence="3" id="KW-1133">Transmembrane helix</keyword>
<evidence type="ECO:0000313" key="5">
    <source>
        <dbReference type="EMBL" id="KAB0396068.1"/>
    </source>
</evidence>
<dbReference type="Pfam" id="PF14650">
    <property type="entry name" value="FAM75"/>
    <property type="match status" value="1"/>
</dbReference>
<keyword evidence="6" id="KW-1185">Reference proteome</keyword>
<gene>
    <name evidence="5" type="ORF">E2I00_009212</name>
</gene>
<feature type="region of interest" description="Disordered" evidence="2">
    <location>
        <begin position="823"/>
        <end position="859"/>
    </location>
</feature>
<evidence type="ECO:0000313" key="6">
    <source>
        <dbReference type="Proteomes" id="UP000437017"/>
    </source>
</evidence>
<evidence type="ECO:0000256" key="3">
    <source>
        <dbReference type="SAM" id="Phobius"/>
    </source>
</evidence>
<feature type="transmembrane region" description="Helical" evidence="3">
    <location>
        <begin position="34"/>
        <end position="51"/>
    </location>
</feature>
<feature type="compositionally biased region" description="Low complexity" evidence="2">
    <location>
        <begin position="328"/>
        <end position="343"/>
    </location>
</feature>
<proteinExistence type="inferred from homology"/>
<evidence type="ECO:0000256" key="1">
    <source>
        <dbReference type="ARBA" id="ARBA00035009"/>
    </source>
</evidence>
<dbReference type="PANTHER" id="PTHR21859">
    <property type="entry name" value="ACROSOME-SPECIFIC PROTEIN"/>
    <property type="match status" value="1"/>
</dbReference>
<feature type="region of interest" description="Disordered" evidence="2">
    <location>
        <begin position="989"/>
        <end position="1042"/>
    </location>
</feature>
<feature type="compositionally biased region" description="Basic and acidic residues" evidence="2">
    <location>
        <begin position="989"/>
        <end position="1005"/>
    </location>
</feature>
<dbReference type="InterPro" id="IPR039509">
    <property type="entry name" value="SPATA31"/>
</dbReference>
<sequence>IMEFRKWNALSFLNSATDPCLSFGSTSLDIDQNLIIPCGLGLLLLFLWYLVSLPFSPTFSKTKDIRKPDCTLTVTQSKSIAILLKPVPENSLPESPGVLSTYVPALRGTDHSSLSISDFSWWQAHAKGLFPSTLAQCDFNQEFLALHSSEASFGGDPAANLVEPGNLSFLSPDVLALLERQVQKRSDFLMWKEKENKKDSFPEQVRPDYQQNSSQKMLESIADKRDSAVCLPFWSSKDKPKELHVHQQPPYPKTLEDHLQQKPIQFFWGLPSLHSESLPSAVPVLADSSSIFIFNRNSNASTGQESPVLPDPLPLSLPEIQPEPLPQTLPQSQPLPLTQVQSQADPQSPLPVIPSDPLPQIRICGVHFHRPQDESESLSSSEIQRLEWNILQKQQENLWGLPSVVQRSQEDFCPSAPKTPRHRAPQAHVSISILPGEFPLSDELRKKLEHHLRKRLIQHRWGLPRRIYESVSLMLPPNSFSEASESESNNEVSLISVFKSQSSKNVNVGLSQTGSFHERSSEMFQLEEDVGKDLGHSLDNGPKDHLLNDPKSSSGKDLGYDSEKDLNSQMVSLSEKNSRVSAESLGQRQLENVLKVHLSKKFEEINEGRLPGTVHSSWHAMKQTLLPSVKSHTQTKQRSLPSSVGEAYSLNTFQDLTFVDSSAQQMLEAHIKRFRMRMLWALPAKVLESIQIFKLKDASSQSLSHANLPSSTNVISEADSKSGSFKSFRGSSKSLHGDKVGATNSAPVLDRSLPAISPVGKGGQRVLRQSRSGVNHGLAEDVQRIKDARQTRLPDSLCITGQASHRQTQLANRYPQKLLAKQAGARYEPKHKSVSSSDKGEMEQGKKVEKSEPVSMPKLSREVFTAEELDTLQLKTSDVLTTSKPRSSQMINVNENKVETTVTTESPPPKLPVPQDPKSLDLKEQLFSELNFKLENREHSQAQGQPTDTSLTSDNLTCEASLTHAQAVSGGDMGASQVLRVHLEDRGIRTEQQQEPKHALRRCQDKNFPPTAKRVSPLGPKAEELGGGDTGLGTSKLRRKSFPTQDMVLEETLASKSSQTLSQKGQPLSEGHIRKRMKHFLQWLYSGIKYKRQEDAQEKSSPISTVQNRGLVKSRAAFTGTTEAQKIVTDIRKFLEEKLGSQHAIDVTCSPETLPFPVQFRKTQRKVEVQVRKEPVQGHPFNYRAPSCKVTNTKSCHQEAIFAGQGYPPSTRQVRDKKRQPQKVVAFKDQQLCHRHPPAVSHREPVAHPSPTRRCQAGQAPLAALSTAEGTVFRHLSLLFRQKRLLQNFQGGRLPIQK</sequence>
<keyword evidence="3" id="KW-0812">Transmembrane</keyword>
<feature type="compositionally biased region" description="Low complexity" evidence="2">
    <location>
        <begin position="721"/>
        <end position="734"/>
    </location>
</feature>
<feature type="region of interest" description="Disordered" evidence="2">
    <location>
        <begin position="532"/>
        <end position="562"/>
    </location>
</feature>
<feature type="compositionally biased region" description="Pro residues" evidence="2">
    <location>
        <begin position="906"/>
        <end position="915"/>
    </location>
</feature>
<feature type="compositionally biased region" description="Pro residues" evidence="2">
    <location>
        <begin position="309"/>
        <end position="327"/>
    </location>
</feature>
<keyword evidence="3" id="KW-0472">Membrane</keyword>